<evidence type="ECO:0000313" key="8">
    <source>
        <dbReference type="EMBL" id="OWF36516.1"/>
    </source>
</evidence>
<evidence type="ECO:0000256" key="2">
    <source>
        <dbReference type="ARBA" id="ARBA00023157"/>
    </source>
</evidence>
<dbReference type="AlphaFoldDB" id="A0A210PJC7"/>
<name>A0A210PJC7_MIZYE</name>
<dbReference type="OrthoDB" id="6161791at2759"/>
<keyword evidence="6" id="KW-0732">Signal</keyword>
<evidence type="ECO:0000256" key="5">
    <source>
        <dbReference type="SAM" id="Phobius"/>
    </source>
</evidence>
<keyword evidence="5" id="KW-1133">Transmembrane helix</keyword>
<reference evidence="8 9" key="1">
    <citation type="journal article" date="2017" name="Nat. Ecol. Evol.">
        <title>Scallop genome provides insights into evolution of bilaterian karyotype and development.</title>
        <authorList>
            <person name="Wang S."/>
            <person name="Zhang J."/>
            <person name="Jiao W."/>
            <person name="Li J."/>
            <person name="Xun X."/>
            <person name="Sun Y."/>
            <person name="Guo X."/>
            <person name="Huan P."/>
            <person name="Dong B."/>
            <person name="Zhang L."/>
            <person name="Hu X."/>
            <person name="Sun X."/>
            <person name="Wang J."/>
            <person name="Zhao C."/>
            <person name="Wang Y."/>
            <person name="Wang D."/>
            <person name="Huang X."/>
            <person name="Wang R."/>
            <person name="Lv J."/>
            <person name="Li Y."/>
            <person name="Zhang Z."/>
            <person name="Liu B."/>
            <person name="Lu W."/>
            <person name="Hui Y."/>
            <person name="Liang J."/>
            <person name="Zhou Z."/>
            <person name="Hou R."/>
            <person name="Li X."/>
            <person name="Liu Y."/>
            <person name="Li H."/>
            <person name="Ning X."/>
            <person name="Lin Y."/>
            <person name="Zhao L."/>
            <person name="Xing Q."/>
            <person name="Dou J."/>
            <person name="Li Y."/>
            <person name="Mao J."/>
            <person name="Guo H."/>
            <person name="Dou H."/>
            <person name="Li T."/>
            <person name="Mu C."/>
            <person name="Jiang W."/>
            <person name="Fu Q."/>
            <person name="Fu X."/>
            <person name="Miao Y."/>
            <person name="Liu J."/>
            <person name="Yu Q."/>
            <person name="Li R."/>
            <person name="Liao H."/>
            <person name="Li X."/>
            <person name="Kong Y."/>
            <person name="Jiang Z."/>
            <person name="Chourrout D."/>
            <person name="Li R."/>
            <person name="Bao Z."/>
        </authorList>
    </citation>
    <scope>NUCLEOTIDE SEQUENCE [LARGE SCALE GENOMIC DNA]</scope>
    <source>
        <strain evidence="8 9">PY_sf001</strain>
    </source>
</reference>
<dbReference type="Gene3D" id="2.60.120.290">
    <property type="entry name" value="Spermadhesin, CUB domain"/>
    <property type="match status" value="2"/>
</dbReference>
<keyword evidence="1" id="KW-0677">Repeat</keyword>
<evidence type="ECO:0000256" key="3">
    <source>
        <dbReference type="PROSITE-ProRule" id="PRU00059"/>
    </source>
</evidence>
<dbReference type="SMART" id="SM00042">
    <property type="entry name" value="CUB"/>
    <property type="match status" value="2"/>
</dbReference>
<dbReference type="Pfam" id="PF00431">
    <property type="entry name" value="CUB"/>
    <property type="match status" value="2"/>
</dbReference>
<evidence type="ECO:0000256" key="1">
    <source>
        <dbReference type="ARBA" id="ARBA00022737"/>
    </source>
</evidence>
<feature type="domain" description="CUB" evidence="7">
    <location>
        <begin position="32"/>
        <end position="151"/>
    </location>
</feature>
<dbReference type="PANTHER" id="PTHR24251">
    <property type="entry name" value="OVOCHYMASE-RELATED"/>
    <property type="match status" value="1"/>
</dbReference>
<evidence type="ECO:0000256" key="4">
    <source>
        <dbReference type="SAM" id="MobiDB-lite"/>
    </source>
</evidence>
<dbReference type="CDD" id="cd00041">
    <property type="entry name" value="CUB"/>
    <property type="match status" value="2"/>
</dbReference>
<evidence type="ECO:0000259" key="7">
    <source>
        <dbReference type="PROSITE" id="PS01180"/>
    </source>
</evidence>
<organism evidence="8 9">
    <name type="scientific">Mizuhopecten yessoensis</name>
    <name type="common">Japanese scallop</name>
    <name type="synonym">Patinopecten yessoensis</name>
    <dbReference type="NCBI Taxonomy" id="6573"/>
    <lineage>
        <taxon>Eukaryota</taxon>
        <taxon>Metazoa</taxon>
        <taxon>Spiralia</taxon>
        <taxon>Lophotrochozoa</taxon>
        <taxon>Mollusca</taxon>
        <taxon>Bivalvia</taxon>
        <taxon>Autobranchia</taxon>
        <taxon>Pteriomorphia</taxon>
        <taxon>Pectinida</taxon>
        <taxon>Pectinoidea</taxon>
        <taxon>Pectinidae</taxon>
        <taxon>Mizuhopecten</taxon>
    </lineage>
</organism>
<evidence type="ECO:0000256" key="6">
    <source>
        <dbReference type="SAM" id="SignalP"/>
    </source>
</evidence>
<dbReference type="InterPro" id="IPR035914">
    <property type="entry name" value="Sperma_CUB_dom_sf"/>
</dbReference>
<gene>
    <name evidence="8" type="ORF">KP79_PYT14632</name>
</gene>
<keyword evidence="5" id="KW-0472">Membrane</keyword>
<keyword evidence="5" id="KW-0812">Transmembrane</keyword>
<dbReference type="SUPFAM" id="SSF49854">
    <property type="entry name" value="Spermadhesin, CUB domain"/>
    <property type="match status" value="2"/>
</dbReference>
<keyword evidence="9" id="KW-1185">Reference proteome</keyword>
<protein>
    <submittedName>
        <fullName evidence="8">Embryonic protein UVS.2</fullName>
    </submittedName>
</protein>
<feature type="chain" id="PRO_5012690724" evidence="6">
    <location>
        <begin position="30"/>
        <end position="405"/>
    </location>
</feature>
<proteinExistence type="predicted"/>
<keyword evidence="2" id="KW-1015">Disulfide bond</keyword>
<comment type="caution">
    <text evidence="3">Lacks conserved residue(s) required for the propagation of feature annotation.</text>
</comment>
<accession>A0A210PJC7</accession>
<feature type="compositionally biased region" description="Pro residues" evidence="4">
    <location>
        <begin position="359"/>
        <end position="370"/>
    </location>
</feature>
<sequence length="405" mass="43792">MSMCADGRKYPLTVLQLCIANVLVTFVSSQTCSVVDPNVLPSTSEMTVFSSPGYNAGTGTYSADMDCFWLIDSGAADLKLLIFMTYDTSCPGDKIFIYDGNANTDTALANGVCGTPSAPTPYSTTQRYARVEMVSDSNVEKSGFQIDVIAAKDYSGTGCTATQSITATSSYQMLTSPNFPDKYPSNSNCRWALTSPDGYLEIDVIVSDVEDDDPTSCDYDKYLIYDGANKCDNNNIKMICSEYPKVTSYSNNSTESTVTVTLESDGSVNRRGFLLRFRSVSTATTTTPTTTTVTTAFISAISSTTARTTNGQLLEMNMELLVGVVFGSLLLISFTIITVVVVVKKVSMPLEKTITPVQPYRPRPQPPEVQPRPRRSNGSTQRPSLPNGHKTQAAGIGTTRIVSAW</sequence>
<dbReference type="PROSITE" id="PS01180">
    <property type="entry name" value="CUB"/>
    <property type="match status" value="2"/>
</dbReference>
<feature type="transmembrane region" description="Helical" evidence="5">
    <location>
        <begin position="320"/>
        <end position="343"/>
    </location>
</feature>
<dbReference type="InterPro" id="IPR000859">
    <property type="entry name" value="CUB_dom"/>
</dbReference>
<feature type="region of interest" description="Disordered" evidence="4">
    <location>
        <begin position="356"/>
        <end position="405"/>
    </location>
</feature>
<feature type="signal peptide" evidence="6">
    <location>
        <begin position="1"/>
        <end position="29"/>
    </location>
</feature>
<dbReference type="EMBL" id="NEDP02076587">
    <property type="protein sequence ID" value="OWF36516.1"/>
    <property type="molecule type" value="Genomic_DNA"/>
</dbReference>
<evidence type="ECO:0000313" key="9">
    <source>
        <dbReference type="Proteomes" id="UP000242188"/>
    </source>
</evidence>
<comment type="caution">
    <text evidence="8">The sequence shown here is derived from an EMBL/GenBank/DDBJ whole genome shotgun (WGS) entry which is preliminary data.</text>
</comment>
<dbReference type="Proteomes" id="UP000242188">
    <property type="component" value="Unassembled WGS sequence"/>
</dbReference>
<feature type="domain" description="CUB" evidence="7">
    <location>
        <begin position="159"/>
        <end position="280"/>
    </location>
</feature>